<name>A0A7J6Y0Y9_TRYCR</name>
<feature type="compositionally biased region" description="Polar residues" evidence="1">
    <location>
        <begin position="310"/>
        <end position="322"/>
    </location>
</feature>
<feature type="compositionally biased region" description="Basic and acidic residues" evidence="1">
    <location>
        <begin position="778"/>
        <end position="801"/>
    </location>
</feature>
<dbReference type="AlphaFoldDB" id="A0A7J6Y0Y9"/>
<dbReference type="PROSITE" id="PS51257">
    <property type="entry name" value="PROKAR_LIPOPROTEIN"/>
    <property type="match status" value="1"/>
</dbReference>
<dbReference type="Proteomes" id="UP000583944">
    <property type="component" value="Unassembled WGS sequence"/>
</dbReference>
<gene>
    <name evidence="2" type="ORF">ECC02_006643</name>
</gene>
<feature type="compositionally biased region" description="Low complexity" evidence="1">
    <location>
        <begin position="293"/>
        <end position="308"/>
    </location>
</feature>
<dbReference type="SUPFAM" id="SSF56091">
    <property type="entry name" value="DNA ligase/mRNA capping enzyme, catalytic domain"/>
    <property type="match status" value="1"/>
</dbReference>
<dbReference type="VEuPathDB" id="TriTrypDB:ECC02_006643"/>
<organism evidence="2 3">
    <name type="scientific">Trypanosoma cruzi</name>
    <dbReference type="NCBI Taxonomy" id="5693"/>
    <lineage>
        <taxon>Eukaryota</taxon>
        <taxon>Discoba</taxon>
        <taxon>Euglenozoa</taxon>
        <taxon>Kinetoplastea</taxon>
        <taxon>Metakinetoplastina</taxon>
        <taxon>Trypanosomatida</taxon>
        <taxon>Trypanosomatidae</taxon>
        <taxon>Trypanosoma</taxon>
        <taxon>Schizotrypanum</taxon>
    </lineage>
</organism>
<sequence length="881" mass="98301">MYRGIDAAKSKEEVLNALCTMVLGCCAQPPQRGIRTDLYVSSAAATMVDDHVEYCDVVTRLLELVKPPKGVVHYPGTTDYTPFSTREMSDKNRVSAIKAYYGVRRLNDGTRHMLMYHDAKLYLIPTHLKAVLRIPEKAWLGTKLDSIGCFVLEGDLVRLPKERNCEKFLVFDVFFWSNAGKPEENKVGPMNWADRQAFLATHMCAESKAFFSTGSDCVVVHQATLKLEEIFDLLNSAENTSEGILFQPINPAHGYDKLYVWRPPSNITVDFRIGALRSSKTDTDLLESDAKEAATATKAAPVEEAAATNDVDNSSFSHTAQQSNLQPLPADLNQAASTLSASQCTSSTVGAGRGAHSEGHITRTFELEVYDKYEKEYTQFEDCTVEVKHSDVVEGCICTCVLSDEKECTWKFQRIRYDVLRPAYKRDVTFLLEHCIIPKAKLLQWLTHEKIVPPTTNETSAMRSLATLLPSPGSTPSKSPTLHSASLPTYATALMMQQSNAQSHAPMRMSAPSADSVSYQELLVPGSLTRGSQLHGVSSQPHSKVLSNVHSSLHALAESKMEKPKHGNTAPDSSALSPLQLLTTMVSSVHIVRTEDLEEKHKNVSTANPRRNHNQQDQRHPPTRDRDRREPNTANERDGNDKRGNNRASRQEKTHGGKKLVPVPDACTQCLKKKQAEDLRLDREDNKYYCYSCWAKLGWEFCRECGEFNKGYRERTRRRTGEFYCSNCRSNFNKGKEEEEEEAKNKDDQATTSRNEQKKQKQQKQKQSGRNSAATEDTVEKTTKKGATERKGTKNSQRDGVKLNTASAEGEEDNVNANSLNNVKHLDAENVSQAKKKKKKKSKKKSAGAGTLCEVSERETECALQCTQEPASSKKVDVATE</sequence>
<evidence type="ECO:0000313" key="2">
    <source>
        <dbReference type="EMBL" id="KAF5220339.1"/>
    </source>
</evidence>
<feature type="compositionally biased region" description="Basic and acidic residues" evidence="1">
    <location>
        <begin position="593"/>
        <end position="602"/>
    </location>
</feature>
<dbReference type="EMBL" id="JABDHM010000053">
    <property type="protein sequence ID" value="KAF5220339.1"/>
    <property type="molecule type" value="Genomic_DNA"/>
</dbReference>
<feature type="region of interest" description="Disordered" evidence="1">
    <location>
        <begin position="593"/>
        <end position="662"/>
    </location>
</feature>
<accession>A0A7J6Y0Y9</accession>
<reference evidence="2 3" key="1">
    <citation type="journal article" date="2019" name="Genome Biol. Evol.">
        <title>Nanopore Sequencing Significantly Improves Genome Assembly of the Protozoan Parasite Trypanosoma cruzi.</title>
        <authorList>
            <person name="Diaz-Viraque F."/>
            <person name="Pita S."/>
            <person name="Greif G."/>
            <person name="de Souza R.C.M."/>
            <person name="Iraola G."/>
            <person name="Robello C."/>
        </authorList>
    </citation>
    <scope>NUCLEOTIDE SEQUENCE [LARGE SCALE GENOMIC DNA]</scope>
    <source>
        <strain evidence="2 3">Berenice</strain>
    </source>
</reference>
<dbReference type="VEuPathDB" id="TriTrypDB:BCY84_11994"/>
<feature type="compositionally biased region" description="Basic and acidic residues" evidence="1">
    <location>
        <begin position="743"/>
        <end position="759"/>
    </location>
</feature>
<feature type="compositionally biased region" description="Basic residues" evidence="1">
    <location>
        <begin position="834"/>
        <end position="846"/>
    </location>
</feature>
<evidence type="ECO:0000256" key="1">
    <source>
        <dbReference type="SAM" id="MobiDB-lite"/>
    </source>
</evidence>
<proteinExistence type="predicted"/>
<comment type="caution">
    <text evidence="2">The sequence shown here is derived from an EMBL/GenBank/DDBJ whole genome shotgun (WGS) entry which is preliminary data.</text>
</comment>
<feature type="compositionally biased region" description="Basic and acidic residues" evidence="1">
    <location>
        <begin position="614"/>
        <end position="655"/>
    </location>
</feature>
<feature type="region of interest" description="Disordered" evidence="1">
    <location>
        <begin position="287"/>
        <end position="322"/>
    </location>
</feature>
<evidence type="ECO:0000313" key="3">
    <source>
        <dbReference type="Proteomes" id="UP000583944"/>
    </source>
</evidence>
<feature type="region of interest" description="Disordered" evidence="1">
    <location>
        <begin position="736"/>
        <end position="854"/>
    </location>
</feature>
<protein>
    <submittedName>
        <fullName evidence="2">Uncharacterized protein</fullName>
    </submittedName>
</protein>